<keyword evidence="5" id="KW-0862">Zinc</keyword>
<dbReference type="PANTHER" id="PTHR44943">
    <property type="entry name" value="CELLULOSE SYNTHASE OPERON PROTEIN C"/>
    <property type="match status" value="1"/>
</dbReference>
<accession>A0A2P1PPJ7</accession>
<dbReference type="InterPro" id="IPR019734">
    <property type="entry name" value="TPR_rpt"/>
</dbReference>
<dbReference type="Pfam" id="PF14559">
    <property type="entry name" value="TPR_19"/>
    <property type="match status" value="1"/>
</dbReference>
<evidence type="ECO:0000313" key="9">
    <source>
        <dbReference type="Proteomes" id="UP000241074"/>
    </source>
</evidence>
<organism evidence="8 9">
    <name type="scientific">Ahniella affigens</name>
    <dbReference type="NCBI Taxonomy" id="2021234"/>
    <lineage>
        <taxon>Bacteria</taxon>
        <taxon>Pseudomonadati</taxon>
        <taxon>Pseudomonadota</taxon>
        <taxon>Gammaproteobacteria</taxon>
        <taxon>Lysobacterales</taxon>
        <taxon>Rhodanobacteraceae</taxon>
        <taxon>Ahniella</taxon>
    </lineage>
</organism>
<dbReference type="InterPro" id="IPR001876">
    <property type="entry name" value="Znf_RanBP2"/>
</dbReference>
<protein>
    <recommendedName>
        <fullName evidence="7">RanBP2-type domain-containing protein</fullName>
    </recommendedName>
</protein>
<keyword evidence="1" id="KW-0479">Metal-binding</keyword>
<proteinExistence type="predicted"/>
<dbReference type="InterPro" id="IPR051685">
    <property type="entry name" value="Ycf3/AcsC/BcsC/TPR_MFPF"/>
</dbReference>
<dbReference type="AlphaFoldDB" id="A0A2P1PPJ7"/>
<name>A0A2P1PPJ7_9GAMM</name>
<feature type="domain" description="RanBP2-type" evidence="7">
    <location>
        <begin position="6"/>
        <end position="38"/>
    </location>
</feature>
<dbReference type="SMART" id="SM00028">
    <property type="entry name" value="TPR"/>
    <property type="match status" value="4"/>
</dbReference>
<sequence length="554" mass="60862">MSAVVKEGAMDPWTCPACGGKNRVGLAHCLRCGKPAPRLSTPASQHAEQFVAQARQGPFFKDFPEALDFSAESLVRLDAVINAMFGPDGRAVGQTNWQPQGMILQTVIDFGAYVGEVLCRALPVHWQMHPQFPQAVIQARVVDAQGRVINTFAQVALRFRDGANQPIAALFTALTGRRLPAWAMPQEAAGIVQEVPPAEPLHVPSAPNAATLDAGAIATIFQTCRAHIERGHFGNVVLTMKPLIGIHLETAELGTQAELLIQAEAFEPALVALQELAAREPQSERWPELWCLVLTRLGRLDQAQGVLSKALRQFPTSASLPRRQAFLQLKSRQYDLAELALLKLLRSHPDEVELLIGLAEAQLQQGRAQDALVSLQRVLRVPQLSPQHRHAATEQINRIRGGHSAAVRPATPAAAPEAPVRSPLAPEPSPEAEVHASKAYNQAIALAREKRFPEALPWFKRAVELDAFNATHWKDFGNCMKDCGHPEPARACLEHALKLDPNYTLARYLIGECFEAEKRTEQAIACYRQILNDLKSDPRWVDRAFTRLQVLGAA</sequence>
<keyword evidence="9" id="KW-1185">Reference proteome</keyword>
<reference evidence="8 9" key="2">
    <citation type="submission" date="2018-03" db="EMBL/GenBank/DDBJ databases">
        <authorList>
            <person name="Keele B.F."/>
        </authorList>
    </citation>
    <scope>NUCLEOTIDE SEQUENCE [LARGE SCALE GENOMIC DNA]</scope>
    <source>
        <strain evidence="8 9">D13</strain>
    </source>
</reference>
<evidence type="ECO:0000256" key="5">
    <source>
        <dbReference type="ARBA" id="ARBA00022833"/>
    </source>
</evidence>
<dbReference type="PANTHER" id="PTHR44943:SF4">
    <property type="entry name" value="TPR REPEAT-CONTAINING PROTEIN MJ0798"/>
    <property type="match status" value="1"/>
</dbReference>
<dbReference type="EMBL" id="CP027860">
    <property type="protein sequence ID" value="AVP96763.1"/>
    <property type="molecule type" value="Genomic_DNA"/>
</dbReference>
<gene>
    <name evidence="8" type="ORF">C7S18_05925</name>
</gene>
<dbReference type="GO" id="GO:0008270">
    <property type="term" value="F:zinc ion binding"/>
    <property type="evidence" value="ECO:0007669"/>
    <property type="project" value="UniProtKB-KW"/>
</dbReference>
<dbReference type="Pfam" id="PF13432">
    <property type="entry name" value="TPR_16"/>
    <property type="match status" value="2"/>
</dbReference>
<dbReference type="SUPFAM" id="SSF48452">
    <property type="entry name" value="TPR-like"/>
    <property type="match status" value="2"/>
</dbReference>
<evidence type="ECO:0000256" key="2">
    <source>
        <dbReference type="ARBA" id="ARBA00022737"/>
    </source>
</evidence>
<dbReference type="Proteomes" id="UP000241074">
    <property type="component" value="Chromosome"/>
</dbReference>
<evidence type="ECO:0000259" key="7">
    <source>
        <dbReference type="PROSITE" id="PS50199"/>
    </source>
</evidence>
<evidence type="ECO:0000256" key="3">
    <source>
        <dbReference type="ARBA" id="ARBA00022771"/>
    </source>
</evidence>
<dbReference type="PROSITE" id="PS01358">
    <property type="entry name" value="ZF_RANBP2_1"/>
    <property type="match status" value="1"/>
</dbReference>
<dbReference type="KEGG" id="xba:C7S18_05925"/>
<keyword evidence="4" id="KW-0802">TPR repeat</keyword>
<feature type="compositionally biased region" description="Low complexity" evidence="6">
    <location>
        <begin position="408"/>
        <end position="424"/>
    </location>
</feature>
<dbReference type="InterPro" id="IPR011990">
    <property type="entry name" value="TPR-like_helical_dom_sf"/>
</dbReference>
<keyword evidence="3" id="KW-0863">Zinc-finger</keyword>
<evidence type="ECO:0000313" key="8">
    <source>
        <dbReference type="EMBL" id="AVP96763.1"/>
    </source>
</evidence>
<dbReference type="Gene3D" id="1.25.40.10">
    <property type="entry name" value="Tetratricopeptide repeat domain"/>
    <property type="match status" value="2"/>
</dbReference>
<feature type="region of interest" description="Disordered" evidence="6">
    <location>
        <begin position="408"/>
        <end position="430"/>
    </location>
</feature>
<dbReference type="PROSITE" id="PS50199">
    <property type="entry name" value="ZF_RANBP2_2"/>
    <property type="match status" value="1"/>
</dbReference>
<keyword evidence="2" id="KW-0677">Repeat</keyword>
<evidence type="ECO:0000256" key="1">
    <source>
        <dbReference type="ARBA" id="ARBA00022723"/>
    </source>
</evidence>
<evidence type="ECO:0000256" key="4">
    <source>
        <dbReference type="ARBA" id="ARBA00022803"/>
    </source>
</evidence>
<evidence type="ECO:0000256" key="6">
    <source>
        <dbReference type="SAM" id="MobiDB-lite"/>
    </source>
</evidence>
<reference evidence="8 9" key="1">
    <citation type="submission" date="2018-03" db="EMBL/GenBank/DDBJ databases">
        <title>Ahniella affigens gen. nov., sp. nov., a gammaproteobacterium isolated from sandy soil near a stream.</title>
        <authorList>
            <person name="Ko Y."/>
            <person name="Kim J.-H."/>
        </authorList>
    </citation>
    <scope>NUCLEOTIDE SEQUENCE [LARGE SCALE GENOMIC DNA]</scope>
    <source>
        <strain evidence="8 9">D13</strain>
    </source>
</reference>